<dbReference type="EMBL" id="CP032325">
    <property type="protein sequence ID" value="QCN99684.1"/>
    <property type="molecule type" value="Genomic_DNA"/>
</dbReference>
<sequence length="309" mass="33635">MSARTYSGLFPVAPTPFHEDGTLDLEGQRRVLDCMIDQQVDGICILANYSEQFLVSDGERRQLTELCLEQVAGRVPVMVTCSHFSTRVASDRARHAAEHGAELIMVMPPYHGASSVVTKIDETAIYEHIARVAEAAGIPVMIQDAPISGVTLSVEFLARLARTLPLVRHFKIEVPGTASKLRKLIEAGGDTIEGPFDGEEAITMMADLDAGATGVMSSALLPDLLRPVYDRHREGNRQGAMEAYEKVLPLVNYENRQCGLRAAKTVMKEGGVIASDAVRHPLAQIEPQTKAGLLELARAANPLAIRWGR</sequence>
<reference evidence="5 6" key="1">
    <citation type="submission" date="2018-09" db="EMBL/GenBank/DDBJ databases">
        <title>Whole genome based analysis of evolution and adaptive divergence in Indian and Brazilian strains of Azospirillum brasilense.</title>
        <authorList>
            <person name="Singh C."/>
            <person name="Tripathi A.K."/>
        </authorList>
    </citation>
    <scope>NUCLEOTIDE SEQUENCE [LARGE SCALE GENOMIC DNA]</scope>
    <source>
        <strain evidence="5 6">MTCC4035</strain>
        <plasmid evidence="5 6">p4</plasmid>
    </source>
</reference>
<dbReference type="AlphaFoldDB" id="A0A4D8PQW1"/>
<dbReference type="SMART" id="SM01130">
    <property type="entry name" value="DHDPS"/>
    <property type="match status" value="1"/>
</dbReference>
<dbReference type="KEGG" id="aare:D3093_30990"/>
<evidence type="ECO:0000256" key="2">
    <source>
        <dbReference type="ARBA" id="ARBA00023239"/>
    </source>
</evidence>
<accession>A0A4D8PQW1</accession>
<dbReference type="RefSeq" id="WP_137118455.1">
    <property type="nucleotide sequence ID" value="NZ_CP032325.1"/>
</dbReference>
<geneLocation type="plasmid" evidence="5 6">
    <name>p4</name>
</geneLocation>
<proteinExistence type="inferred from homology"/>
<dbReference type="PIRSF" id="PIRSF001365">
    <property type="entry name" value="DHDPS"/>
    <property type="match status" value="1"/>
</dbReference>
<dbReference type="InterPro" id="IPR002220">
    <property type="entry name" value="DapA-like"/>
</dbReference>
<dbReference type="InterPro" id="IPR013785">
    <property type="entry name" value="Aldolase_TIM"/>
</dbReference>
<dbReference type="CDD" id="cd00408">
    <property type="entry name" value="DHDPS-like"/>
    <property type="match status" value="1"/>
</dbReference>
<organism evidence="5 6">
    <name type="scientific">Azospirillum argentinense</name>
    <dbReference type="NCBI Taxonomy" id="2970906"/>
    <lineage>
        <taxon>Bacteria</taxon>
        <taxon>Pseudomonadati</taxon>
        <taxon>Pseudomonadota</taxon>
        <taxon>Alphaproteobacteria</taxon>
        <taxon>Rhodospirillales</taxon>
        <taxon>Azospirillaceae</taxon>
        <taxon>Azospirillum</taxon>
    </lineage>
</organism>
<keyword evidence="5" id="KW-0614">Plasmid</keyword>
<dbReference type="Pfam" id="PF00701">
    <property type="entry name" value="DHDPS"/>
    <property type="match status" value="1"/>
</dbReference>
<evidence type="ECO:0000256" key="4">
    <source>
        <dbReference type="PIRSR" id="PIRSR001365-2"/>
    </source>
</evidence>
<comment type="similarity">
    <text evidence="1 3">Belongs to the DapA family.</text>
</comment>
<evidence type="ECO:0000313" key="6">
    <source>
        <dbReference type="Proteomes" id="UP000298595"/>
    </source>
</evidence>
<dbReference type="GO" id="GO:0005829">
    <property type="term" value="C:cytosol"/>
    <property type="evidence" value="ECO:0007669"/>
    <property type="project" value="TreeGrafter"/>
</dbReference>
<dbReference type="PANTHER" id="PTHR12128:SF66">
    <property type="entry name" value="4-HYDROXY-2-OXOGLUTARATE ALDOLASE, MITOCHONDRIAL"/>
    <property type="match status" value="1"/>
</dbReference>
<dbReference type="PANTHER" id="PTHR12128">
    <property type="entry name" value="DIHYDRODIPICOLINATE SYNTHASE"/>
    <property type="match status" value="1"/>
</dbReference>
<keyword evidence="2 3" id="KW-0456">Lyase</keyword>
<dbReference type="SUPFAM" id="SSF51569">
    <property type="entry name" value="Aldolase"/>
    <property type="match status" value="1"/>
</dbReference>
<feature type="binding site" evidence="4">
    <location>
        <position position="216"/>
    </location>
    <ligand>
        <name>pyruvate</name>
        <dbReference type="ChEBI" id="CHEBI:15361"/>
    </ligand>
</feature>
<evidence type="ECO:0000313" key="5">
    <source>
        <dbReference type="EMBL" id="QCN99684.1"/>
    </source>
</evidence>
<protein>
    <submittedName>
        <fullName evidence="5">Dihydrodipicolinate synthase family protein</fullName>
    </submittedName>
</protein>
<dbReference type="GO" id="GO:0008840">
    <property type="term" value="F:4-hydroxy-tetrahydrodipicolinate synthase activity"/>
    <property type="evidence" value="ECO:0007669"/>
    <property type="project" value="TreeGrafter"/>
</dbReference>
<dbReference type="Proteomes" id="UP000298595">
    <property type="component" value="Plasmid p4"/>
</dbReference>
<gene>
    <name evidence="5" type="ORF">D3093_30990</name>
</gene>
<evidence type="ECO:0000256" key="1">
    <source>
        <dbReference type="ARBA" id="ARBA00007592"/>
    </source>
</evidence>
<dbReference type="Gene3D" id="3.20.20.70">
    <property type="entry name" value="Aldolase class I"/>
    <property type="match status" value="1"/>
</dbReference>
<evidence type="ECO:0000256" key="3">
    <source>
        <dbReference type="PIRNR" id="PIRNR001365"/>
    </source>
</evidence>
<name>A0A4D8PQW1_9PROT</name>